<keyword evidence="1" id="KW-1133">Transmembrane helix</keyword>
<dbReference type="Gene3D" id="2.60.40.1120">
    <property type="entry name" value="Carboxypeptidase-like, regulatory domain"/>
    <property type="match status" value="1"/>
</dbReference>
<dbReference type="EMBL" id="JAGVWE010000004">
    <property type="protein sequence ID" value="MBS3063292.1"/>
    <property type="molecule type" value="Genomic_DNA"/>
</dbReference>
<dbReference type="InterPro" id="IPR008969">
    <property type="entry name" value="CarboxyPept-like_regulatory"/>
</dbReference>
<evidence type="ECO:0000256" key="1">
    <source>
        <dbReference type="SAM" id="Phobius"/>
    </source>
</evidence>
<protein>
    <submittedName>
        <fullName evidence="2">Carboxypeptidase regulatory-like domain-containing protein</fullName>
    </submittedName>
</protein>
<dbReference type="GO" id="GO:0004180">
    <property type="term" value="F:carboxypeptidase activity"/>
    <property type="evidence" value="ECO:0007669"/>
    <property type="project" value="UniProtKB-KW"/>
</dbReference>
<gene>
    <name evidence="2" type="ORF">J4203_05470</name>
</gene>
<sequence length="2375" mass="257695">MGLGQNLKDFYYSLEDGYYKVLDGLNKVIPIYKVVDPIDQVMPSFLLLVLLLVVGAVGAFFLLQPGLTPPPLGPKTVLSLQVTDAAGNPLGNASVSLTADADTFTLTTDSQGAVSIELPEGSQVALIVTRDGFEGVQKSFVFGKDTAEQRLALAEKAGGTGNGGLGPEALGKSISFTDASGQKILKPLTVRLSCSNLGVSFLQDTYTVTNGTLSYVPPDGCGSVLVNVEGSGISSDSFVDDGSGVLHLQQAVVREGGILVRLNPALDGTQVELRDAVGVSVDQGFTSYGEKAFKTTPGTYYVVVTDTSGAYANAQSDKFVVYADQTKTVDVTLTKEVQAVINVKVLDKVSGNAVTAAKVTLKRETGEAIGSQAVEQGKSQVTFSLEEKGKYFVEAYHDDYLSSADVAVDASNASKAQPLNVEVKLEKLTPENSGQVEVLVQDEEKQPVVNAKVNMYYALTKFICEACGAPSTDDKGLVRFKGLKPGKYLAYAQKFPATGKSPEQELLVKQITKFTIDMKIGFGTLKVNARDADGQGVPFVDVEVFNAAGTKLGTLSADDKGVATHPTKADTAVYARVSKTGRTSWTSRVEQVFPDQTIEFNALLVEKIEGREPKIVFEGLFDKTNTKVKAMVPGERYKVRFYVQVPSASTLKALTFFLRTGSENAVEKDAWFVNNLNIPTTSIIRGTTWNPPAGNDRALLTNGDAKWAEVSWMDNKGMQPGIYNVDVELKVRQEAQAGAALPLSYRIQAEELQGKFLRDPVDSTLGDRKETADKKELYANSYDKTFNVGQAESCANGFCYSEKVFDPIDDVYLKEPFQLRVFQKYRFESTVTNDSPTVHDNANLRIRVTQDGLKMDDRLVIDKYTVVNADSTPFSETGQRFELPPIGLGRFTQSKTAKTQLEVEARKQGQTNVQQLMVSSGREAFNRLTAFTIFSEQQLKIDLDQDVIPAYIETRVIVHITYAGGENSGFDTDGALVRLRRRTPDLAETVQIKTTGPKGTVEFVFPASPPGTKLTVEVEKRGFMGEAVALEISDKPVDFSPATLTYSLGLTTNNERDAELKITSKVPQKLYISKLLVKGDKFRGLLDLQKMQNYLNQYTVQPFWLEENTTKSLNVKATVSALAKLLKEKTSVEGSLYIELSNESRTATYVYSVPLKVDIGLAEKPKIANCLTVQPNAWKDTTFTSKLVKEIVVKNNCVTKDGTPMGLNNLTAMMVWQGDIVGYVEITLNDTSAGAAPTMLVQSNRQTKLFETVPADKEYVGSLTFTPLPDASVLGKTAKFSVILDAEVLSDTGPVSVGTSKVDGELLITNLDQCVKFTPDSQNGVRIKRGDEDGNEKFQVDTKACGNVDVDFKFCDHDDCRGGASEGGINLEPFEISNAKPDKTYDVLVTKKTVPGYYGVPVYARPAGGGWRQIAEYKVIVESDGYLDFDKYTFYTPPGQTDSAILKNFKLREDVAVTADMCAWDESSKSGVGKSIAAGVVVGALVVIAGAVPLIGIIVAVVVAVVLAIFGVFDEDCHDTTDTHTLPDYVINLNGVGKKGAAIYLPPDAQSVILDKEKLVGMFNLAIADCLDCGSKNSTQTVGVNFQNLGILDEKPTYAIATILTKIHHHGDPLHAGKAAVTCDNGEFAGYWIGAPTNQGACVEASDGEYREPIHVRFITQTEKLEIPRLDFDTFACNAGTSLGVNGPGALPKTRLNWNWNGSDAIQADSCNADNANGIYCDATQLNIAIVKRLEAFDEFLKANNYQFTCPSTDETGKVTTQFNTDNALHTVDAGSVGASSIIGTQNGDDMTVQVTATNNGTAPADASVSVRMNGTAGGLKTCTIALAGISNLAGVNSKTGECIMADLADGIYTAVAEVTSSSAASIDSASVAFAFRVNLNPQPSEIEQKTGCGTPRSTETTYGESTINRFIKADSSVNWTARVPNVQALNQLTKFNAMLMADGYSEDFIKDFGEYYTNVAFADADTAFHSLGTAPGNKKYGFNQLYLQQNKLFFTRRFENNVNTIQAGIYEVELGPLFTNDWRFFDDQGNVKGKMSVSLYRVADPVPNSMFYRLPFDGLVGLKKDRFDRQGYGVSFVNLNPTETVRIDNGAVALTSYPDAGSNPMNKIFTSIEKDIKTINTSPQFKGIVLRMETQGEGAVKMTMAPSYATPVVLEMNKKEISTEPFGAFYLLSDKELPVNTGTSLTEWSGAGACLNFDGQLVTEAFFHKPDRSATQKDRLFNFQNAYTVDWSKADYAGKVDLRTIIYTPRHMSAVLRAEEPKGSLNFLTADEYGAVVKLQGISSMQYNRPGRATSDYINSVEDVFSLVKRQLLCAREEGTSVSFFWDPTRIYKQAGAKQSIHDFTQKLEAGKTCIGYSASSPPRTGSTAIQGNS</sequence>
<keyword evidence="2" id="KW-0378">Hydrolase</keyword>
<evidence type="ECO:0000313" key="2">
    <source>
        <dbReference type="EMBL" id="MBS3063292.1"/>
    </source>
</evidence>
<keyword evidence="2" id="KW-0645">Protease</keyword>
<reference evidence="2" key="2">
    <citation type="submission" date="2021-05" db="EMBL/GenBank/DDBJ databases">
        <title>Protein family content uncovers lineage relationships and bacterial pathway maintenance mechanisms in DPANN archaea.</title>
        <authorList>
            <person name="Castelle C.J."/>
            <person name="Meheust R."/>
            <person name="Jaffe A.L."/>
            <person name="Seitz K."/>
            <person name="Gong X."/>
            <person name="Baker B.J."/>
            <person name="Banfield J.F."/>
        </authorList>
    </citation>
    <scope>NUCLEOTIDE SEQUENCE</scope>
    <source>
        <strain evidence="2">RIFCSPLOWO2_01_FULL_58_19</strain>
    </source>
</reference>
<feature type="transmembrane region" description="Helical" evidence="1">
    <location>
        <begin position="45"/>
        <end position="63"/>
    </location>
</feature>
<reference evidence="2" key="1">
    <citation type="submission" date="2021-03" db="EMBL/GenBank/DDBJ databases">
        <authorList>
            <person name="Jaffe A."/>
        </authorList>
    </citation>
    <scope>NUCLEOTIDE SEQUENCE</scope>
    <source>
        <strain evidence="2">RIFCSPLOWO2_01_FULL_58_19</strain>
    </source>
</reference>
<keyword evidence="2" id="KW-0121">Carboxypeptidase</keyword>
<proteinExistence type="predicted"/>
<comment type="caution">
    <text evidence="2">The sequence shown here is derived from an EMBL/GenBank/DDBJ whole genome shotgun (WGS) entry which is preliminary data.</text>
</comment>
<dbReference type="Pfam" id="PF13620">
    <property type="entry name" value="CarboxypepD_reg"/>
    <property type="match status" value="1"/>
</dbReference>
<keyword evidence="1" id="KW-0812">Transmembrane</keyword>
<dbReference type="Proteomes" id="UP000678237">
    <property type="component" value="Unassembled WGS sequence"/>
</dbReference>
<keyword evidence="1" id="KW-0472">Membrane</keyword>
<name>A0A8T4LBE9_9ARCH</name>
<evidence type="ECO:0000313" key="3">
    <source>
        <dbReference type="Proteomes" id="UP000678237"/>
    </source>
</evidence>
<accession>A0A8T4LBE9</accession>
<organism evidence="2 3">
    <name type="scientific">Candidatus Iainarchaeum sp</name>
    <dbReference type="NCBI Taxonomy" id="3101447"/>
    <lineage>
        <taxon>Archaea</taxon>
        <taxon>Candidatus Iainarchaeota</taxon>
        <taxon>Candidatus Iainarchaeia</taxon>
        <taxon>Candidatus Iainarchaeales</taxon>
        <taxon>Candidatus Iainarchaeaceae</taxon>
        <taxon>Candidatus Iainarchaeum</taxon>
    </lineage>
</organism>
<dbReference type="SUPFAM" id="SSF49464">
    <property type="entry name" value="Carboxypeptidase regulatory domain-like"/>
    <property type="match status" value="1"/>
</dbReference>